<dbReference type="Gene3D" id="3.20.20.70">
    <property type="entry name" value="Aldolase class I"/>
    <property type="match status" value="1"/>
</dbReference>
<name>A0A7V8T0V4_9BACT</name>
<comment type="caution">
    <text evidence="1">The sequence shown here is derived from an EMBL/GenBank/DDBJ whole genome shotgun (WGS) entry which is preliminary data.</text>
</comment>
<proteinExistence type="predicted"/>
<reference evidence="1" key="1">
    <citation type="submission" date="2020-06" db="EMBL/GenBank/DDBJ databases">
        <title>Legume-microbial interactions unlock mineral nutrients during tropical forest succession.</title>
        <authorList>
            <person name="Epihov D.Z."/>
        </authorList>
    </citation>
    <scope>NUCLEOTIDE SEQUENCE [LARGE SCALE GENOMIC DNA]</scope>
    <source>
        <strain evidence="1">Pan2503</strain>
    </source>
</reference>
<dbReference type="EMBL" id="JACDQQ010002820">
    <property type="protein sequence ID" value="MBA0089072.1"/>
    <property type="molecule type" value="Genomic_DNA"/>
</dbReference>
<organism evidence="1 2">
    <name type="scientific">Candidatus Acidiferrum panamense</name>
    <dbReference type="NCBI Taxonomy" id="2741543"/>
    <lineage>
        <taxon>Bacteria</taxon>
        <taxon>Pseudomonadati</taxon>
        <taxon>Acidobacteriota</taxon>
        <taxon>Terriglobia</taxon>
        <taxon>Candidatus Acidiferrales</taxon>
        <taxon>Candidatus Acidiferrum</taxon>
    </lineage>
</organism>
<gene>
    <name evidence="1" type="ORF">HRJ53_29125</name>
</gene>
<feature type="non-terminal residue" evidence="1">
    <location>
        <position position="1"/>
    </location>
</feature>
<sequence>PFNRYQTLDVVRAVAESGRDIALYTGNDDNIVMDLLAPFVFRSNGRIIERRIVGGLLGHWAIWTRKAVELLDECHRVVGAQAGIPPELLRRGVEVTDANAAVFDAANRFSGCTAGLHEVLRRQGLLEGTWCLDPQETLSRGQSEEIARVYAAYPHLNDDSFVREHLDSWLTR</sequence>
<protein>
    <submittedName>
        <fullName evidence="1">Dihydrodipicolinate synthase family protein</fullName>
    </submittedName>
</protein>
<dbReference type="Proteomes" id="UP000567293">
    <property type="component" value="Unassembled WGS sequence"/>
</dbReference>
<accession>A0A7V8T0V4</accession>
<dbReference type="AlphaFoldDB" id="A0A7V8T0V4"/>
<keyword evidence="2" id="KW-1185">Reference proteome</keyword>
<dbReference type="InterPro" id="IPR013785">
    <property type="entry name" value="Aldolase_TIM"/>
</dbReference>
<evidence type="ECO:0000313" key="1">
    <source>
        <dbReference type="EMBL" id="MBA0089072.1"/>
    </source>
</evidence>
<evidence type="ECO:0000313" key="2">
    <source>
        <dbReference type="Proteomes" id="UP000567293"/>
    </source>
</evidence>